<gene>
    <name evidence="2" type="ordered locus">Sked_03750</name>
</gene>
<protein>
    <submittedName>
        <fullName evidence="2">Uncharacterized conserved protein</fullName>
    </submittedName>
</protein>
<reference evidence="2 3" key="1">
    <citation type="journal article" date="2009" name="Stand. Genomic Sci.">
        <title>Complete genome sequence of Sanguibacter keddieii type strain (ST-74).</title>
        <authorList>
            <person name="Ivanova N."/>
            <person name="Sikorski J."/>
            <person name="Sims D."/>
            <person name="Brettin T."/>
            <person name="Detter J.C."/>
            <person name="Han C."/>
            <person name="Lapidus A."/>
            <person name="Copeland A."/>
            <person name="Glavina Del Rio T."/>
            <person name="Nolan M."/>
            <person name="Chen F."/>
            <person name="Lucas S."/>
            <person name="Tice H."/>
            <person name="Cheng J.F."/>
            <person name="Bruce D."/>
            <person name="Goodwin L."/>
            <person name="Pitluck S."/>
            <person name="Pati A."/>
            <person name="Mavromatis K."/>
            <person name="Chen A."/>
            <person name="Palaniappan K."/>
            <person name="D'haeseleer P."/>
            <person name="Chain P."/>
            <person name="Bristow J."/>
            <person name="Eisen J.A."/>
            <person name="Markowitz V."/>
            <person name="Hugenholtz P."/>
            <person name="Goker M."/>
            <person name="Pukall R."/>
            <person name="Klenk H.P."/>
            <person name="Kyrpides N.C."/>
        </authorList>
    </citation>
    <scope>NUCLEOTIDE SEQUENCE [LARGE SCALE GENOMIC DNA]</scope>
    <source>
        <strain evidence="3">ATCC 51767 / DSM 10542 / NCFB 3025 / ST-74</strain>
    </source>
</reference>
<dbReference type="STRING" id="446469.Sked_03750"/>
<dbReference type="SUPFAM" id="SSF54909">
    <property type="entry name" value="Dimeric alpha+beta barrel"/>
    <property type="match status" value="1"/>
</dbReference>
<dbReference type="AlphaFoldDB" id="D1BK65"/>
<sequence>MSAGEVARTRHIIVPEAVSWRVRATSSSGVRLRRSGGRVGRRVAGSVVGVGPAVERKACTMTTIVHLEIQIDPSHLAGAAEHLSATLAATRAWPGNEGLEALVDDADPGHVIIVERWATTADHDAYAAWRATPEGRGSLGEILAAPPVKRIYSESLPLSL</sequence>
<dbReference type="HOGENOM" id="CLU_1650928_0_0_11"/>
<dbReference type="Gene3D" id="3.30.70.100">
    <property type="match status" value="1"/>
</dbReference>
<dbReference type="Pfam" id="PF03992">
    <property type="entry name" value="ABM"/>
    <property type="match status" value="1"/>
</dbReference>
<dbReference type="InterPro" id="IPR007138">
    <property type="entry name" value="ABM_dom"/>
</dbReference>
<keyword evidence="3" id="KW-1185">Reference proteome</keyword>
<feature type="domain" description="ABM" evidence="1">
    <location>
        <begin position="63"/>
        <end position="152"/>
    </location>
</feature>
<accession>D1BK65</accession>
<name>D1BK65_SANKS</name>
<organism evidence="2 3">
    <name type="scientific">Sanguibacter keddieii (strain ATCC 51767 / DSM 10542 / NCFB 3025 / ST-74)</name>
    <dbReference type="NCBI Taxonomy" id="446469"/>
    <lineage>
        <taxon>Bacteria</taxon>
        <taxon>Bacillati</taxon>
        <taxon>Actinomycetota</taxon>
        <taxon>Actinomycetes</taxon>
        <taxon>Micrococcales</taxon>
        <taxon>Sanguibacteraceae</taxon>
        <taxon>Sanguibacter</taxon>
    </lineage>
</organism>
<evidence type="ECO:0000313" key="3">
    <source>
        <dbReference type="Proteomes" id="UP000000322"/>
    </source>
</evidence>
<dbReference type="EMBL" id="CP001819">
    <property type="protein sequence ID" value="ACZ20342.1"/>
    <property type="molecule type" value="Genomic_DNA"/>
</dbReference>
<dbReference type="KEGG" id="ske:Sked_03750"/>
<dbReference type="Proteomes" id="UP000000322">
    <property type="component" value="Chromosome"/>
</dbReference>
<evidence type="ECO:0000259" key="1">
    <source>
        <dbReference type="PROSITE" id="PS51725"/>
    </source>
</evidence>
<dbReference type="eggNOG" id="COG1359">
    <property type="taxonomic scope" value="Bacteria"/>
</dbReference>
<proteinExistence type="predicted"/>
<dbReference type="PROSITE" id="PS51725">
    <property type="entry name" value="ABM"/>
    <property type="match status" value="1"/>
</dbReference>
<dbReference type="InterPro" id="IPR011008">
    <property type="entry name" value="Dimeric_a/b-barrel"/>
</dbReference>
<evidence type="ECO:0000313" key="2">
    <source>
        <dbReference type="EMBL" id="ACZ20342.1"/>
    </source>
</evidence>